<reference evidence="2 3" key="1">
    <citation type="journal article" date="2015" name="Plant Cell">
        <title>Oil accumulation by the oleaginous diatom Fistulifera solaris as revealed by the genome and transcriptome.</title>
        <authorList>
            <person name="Tanaka T."/>
            <person name="Maeda Y."/>
            <person name="Veluchamy A."/>
            <person name="Tanaka M."/>
            <person name="Abida H."/>
            <person name="Marechal E."/>
            <person name="Bowler C."/>
            <person name="Muto M."/>
            <person name="Sunaga Y."/>
            <person name="Tanaka M."/>
            <person name="Yoshino T."/>
            <person name="Taniguchi T."/>
            <person name="Fukuda Y."/>
            <person name="Nemoto M."/>
            <person name="Matsumoto M."/>
            <person name="Wong P.S."/>
            <person name="Aburatani S."/>
            <person name="Fujibuchi W."/>
        </authorList>
    </citation>
    <scope>NUCLEOTIDE SEQUENCE [LARGE SCALE GENOMIC DNA]</scope>
    <source>
        <strain evidence="2 3">JPCC DA0580</strain>
    </source>
</reference>
<dbReference type="AlphaFoldDB" id="A0A1Z5KFM6"/>
<gene>
    <name evidence="2" type="ORF">FisN_2Lh203</name>
</gene>
<organism evidence="2 3">
    <name type="scientific">Fistulifera solaris</name>
    <name type="common">Oleaginous diatom</name>
    <dbReference type="NCBI Taxonomy" id="1519565"/>
    <lineage>
        <taxon>Eukaryota</taxon>
        <taxon>Sar</taxon>
        <taxon>Stramenopiles</taxon>
        <taxon>Ochrophyta</taxon>
        <taxon>Bacillariophyta</taxon>
        <taxon>Bacillariophyceae</taxon>
        <taxon>Bacillariophycidae</taxon>
        <taxon>Naviculales</taxon>
        <taxon>Naviculaceae</taxon>
        <taxon>Fistulifera</taxon>
    </lineage>
</organism>
<evidence type="ECO:0000313" key="3">
    <source>
        <dbReference type="Proteomes" id="UP000198406"/>
    </source>
</evidence>
<name>A0A1Z5KFM6_FISSO</name>
<accession>A0A1Z5KFM6</accession>
<dbReference type="InParanoid" id="A0A1Z5KFM6"/>
<dbReference type="EMBL" id="BDSP01000218">
    <property type="protein sequence ID" value="GAX24925.1"/>
    <property type="molecule type" value="Genomic_DNA"/>
</dbReference>
<evidence type="ECO:0000313" key="2">
    <source>
        <dbReference type="EMBL" id="GAX24925.1"/>
    </source>
</evidence>
<protein>
    <submittedName>
        <fullName evidence="2">Uncharacterized protein</fullName>
    </submittedName>
</protein>
<feature type="compositionally biased region" description="Basic and acidic residues" evidence="1">
    <location>
        <begin position="16"/>
        <end position="30"/>
    </location>
</feature>
<keyword evidence="3" id="KW-1185">Reference proteome</keyword>
<evidence type="ECO:0000256" key="1">
    <source>
        <dbReference type="SAM" id="MobiDB-lite"/>
    </source>
</evidence>
<dbReference type="OrthoDB" id="48925at2759"/>
<sequence length="477" mass="52968">MSSRNLARPRSLAISTREKSSDNKQQERPSHSSHIPSSAPKVPQSNATHLAGRNISIKKVHRYSDTEHYAHDNETSGIPKHPRRLWKVDDDKLPSFPDFFPPSNPRESCLITDAPPSVIAVRIAECLRRRSVAVEYDEDTCTATGVTVDGCSFQIHLWQARDTDVLVECIKQRGSSQTYHWTVQAILQAAQSLDSGEDRRSVYQASTSEFNRLFFKVEHPIDVSRFIETESDADPPAKASETVLASLERAWQLLGKDRCEAQQLGMESIVHLTDRHTTGVARAMYAAFAVLGAPATLGYAIPLEDIHERWIYGLIVNRATPTEQGAVDVDNTMLLANSIDDDVHVGKMRSLALRVLANALTILSKYQADVLESLLRDRIPQWTSEQLIDALIADLHGSYRPPTAFPHLSTQHDAALAMQCLGCLSKHSVSIAGYIESNPSALSLLDGARTVGRSTHVLLHELATKIYEQLTEEHRSC</sequence>
<feature type="region of interest" description="Disordered" evidence="1">
    <location>
        <begin position="1"/>
        <end position="46"/>
    </location>
</feature>
<proteinExistence type="predicted"/>
<dbReference type="Proteomes" id="UP000198406">
    <property type="component" value="Unassembled WGS sequence"/>
</dbReference>
<comment type="caution">
    <text evidence="2">The sequence shown here is derived from an EMBL/GenBank/DDBJ whole genome shotgun (WGS) entry which is preliminary data.</text>
</comment>